<dbReference type="Proteomes" id="UP000827976">
    <property type="component" value="Chromosome 6"/>
</dbReference>
<comment type="caution">
    <text evidence="1">The sequence shown here is derived from an EMBL/GenBank/DDBJ whole genome shotgun (WGS) entry which is preliminary data.</text>
</comment>
<name>A0ACB7VWS9_DIOAL</name>
<reference evidence="2" key="1">
    <citation type="journal article" date="2022" name="Nat. Commun.">
        <title>Chromosome evolution and the genetic basis of agronomically important traits in greater yam.</title>
        <authorList>
            <person name="Bredeson J.V."/>
            <person name="Lyons J.B."/>
            <person name="Oniyinde I.O."/>
            <person name="Okereke N.R."/>
            <person name="Kolade O."/>
            <person name="Nnabue I."/>
            <person name="Nwadili C.O."/>
            <person name="Hribova E."/>
            <person name="Parker M."/>
            <person name="Nwogha J."/>
            <person name="Shu S."/>
            <person name="Carlson J."/>
            <person name="Kariba R."/>
            <person name="Muthemba S."/>
            <person name="Knop K."/>
            <person name="Barton G.J."/>
            <person name="Sherwood A.V."/>
            <person name="Lopez-Montes A."/>
            <person name="Asiedu R."/>
            <person name="Jamnadass R."/>
            <person name="Muchugi A."/>
            <person name="Goodstein D."/>
            <person name="Egesi C.N."/>
            <person name="Featherston J."/>
            <person name="Asfaw A."/>
            <person name="Simpson G.G."/>
            <person name="Dolezel J."/>
            <person name="Hendre P.S."/>
            <person name="Van Deynze A."/>
            <person name="Kumar P.L."/>
            <person name="Obidiegwu J.E."/>
            <person name="Bhattacharjee R."/>
            <person name="Rokhsar D.S."/>
        </authorList>
    </citation>
    <scope>NUCLEOTIDE SEQUENCE [LARGE SCALE GENOMIC DNA]</scope>
    <source>
        <strain evidence="2">cv. TDa95/00328</strain>
    </source>
</reference>
<protein>
    <submittedName>
        <fullName evidence="1">Uncharacterized protein</fullName>
    </submittedName>
</protein>
<accession>A0ACB7VWS9</accession>
<evidence type="ECO:0000313" key="2">
    <source>
        <dbReference type="Proteomes" id="UP000827976"/>
    </source>
</evidence>
<organism evidence="1 2">
    <name type="scientific">Dioscorea alata</name>
    <name type="common">Purple yam</name>
    <dbReference type="NCBI Taxonomy" id="55571"/>
    <lineage>
        <taxon>Eukaryota</taxon>
        <taxon>Viridiplantae</taxon>
        <taxon>Streptophyta</taxon>
        <taxon>Embryophyta</taxon>
        <taxon>Tracheophyta</taxon>
        <taxon>Spermatophyta</taxon>
        <taxon>Magnoliopsida</taxon>
        <taxon>Liliopsida</taxon>
        <taxon>Dioscoreales</taxon>
        <taxon>Dioscoreaceae</taxon>
        <taxon>Dioscorea</taxon>
    </lineage>
</organism>
<proteinExistence type="predicted"/>
<sequence length="177" mass="20266">MHDNFSPFNTMSFLSSNPSHNNPHSITPFLQNCDLPPPLNLFFFSSSTSSSSFKHEWFQRMASSSSSTPCMCMGGERRSTLRALQLCQTRAREAEKRSKKMADMLLRESVKLCAYKHWVKMLEIRVLVLENENDNGKRLLYEHDDDDDDDDVSVSWCYVLAICFGVAGMGFMLGRLF</sequence>
<gene>
    <name evidence="1" type="ORF">IHE45_06G032600</name>
</gene>
<keyword evidence="2" id="KW-1185">Reference proteome</keyword>
<evidence type="ECO:0000313" key="1">
    <source>
        <dbReference type="EMBL" id="KAH7679033.1"/>
    </source>
</evidence>
<dbReference type="EMBL" id="CM037016">
    <property type="protein sequence ID" value="KAH7679033.1"/>
    <property type="molecule type" value="Genomic_DNA"/>
</dbReference>